<gene>
    <name evidence="1" type="primary">Contig15202.g16195</name>
    <name evidence="1" type="ORF">STYLEM_7047</name>
</gene>
<protein>
    <submittedName>
        <fullName evidence="1">Uncharacterized protein</fullName>
    </submittedName>
</protein>
<evidence type="ECO:0000313" key="2">
    <source>
        <dbReference type="Proteomes" id="UP000039865"/>
    </source>
</evidence>
<dbReference type="EMBL" id="CCKQ01006760">
    <property type="protein sequence ID" value="CDW78076.1"/>
    <property type="molecule type" value="Genomic_DNA"/>
</dbReference>
<accession>A0A078A882</accession>
<organism evidence="1 2">
    <name type="scientific">Stylonychia lemnae</name>
    <name type="common">Ciliate</name>
    <dbReference type="NCBI Taxonomy" id="5949"/>
    <lineage>
        <taxon>Eukaryota</taxon>
        <taxon>Sar</taxon>
        <taxon>Alveolata</taxon>
        <taxon>Ciliophora</taxon>
        <taxon>Intramacronucleata</taxon>
        <taxon>Spirotrichea</taxon>
        <taxon>Stichotrichia</taxon>
        <taxon>Sporadotrichida</taxon>
        <taxon>Oxytrichidae</taxon>
        <taxon>Stylonychinae</taxon>
        <taxon>Stylonychia</taxon>
    </lineage>
</organism>
<keyword evidence="2" id="KW-1185">Reference proteome</keyword>
<evidence type="ECO:0000313" key="1">
    <source>
        <dbReference type="EMBL" id="CDW78076.1"/>
    </source>
</evidence>
<sequence>MKRLSEAINFIEKEIRFENTVFSILDENQQRFKRFKNKDIVIASGFNFEHDFVIGSGFYLDKTGYKPEQQQIQNRVFAFIQVVKNLYNVREYLCNKYQFTDGTPFTNLLVQYLKLIYNSQEAQDAQKFAIYLMQHFDKSVYLQMDIFEALIQTINKEQKVTSQNRLLGAHLPKLDPWEIWFKENNNVGNAIFKKQNSANKLLMQPKKYHFNELLKLIKQKLELSPENDLVLVEMDKRMNVEHIFQAQKHPKITLKHNQKLQVYGYVIKTTQSPCPNFQLVKVVDHKGRVLMAPLNVPSMYKQTLYEAFRSVFSVIRKDLEKQAFRDINFNQNLGDDQAFQISFNTYERESLFKLKIVISESKEHIYDHYNDKNTILMGYKQIQIVFTNKNISREMRKYYKYLHQQIKNIKQLKPQIKQEPKNLNDLLAENFYKDKEQICQKCHLKKIISRVDMTHHPQYLIIGIERSIQKGEVIIDYLIQLNIPGLKITVDGVQYELISIVTEQGKDKRYFVYNRHLAKNEWYCYIDTLVYPVLYDKINTLNFTRYLVYKKVEQVGIAK</sequence>
<dbReference type="OrthoDB" id="10650083at2759"/>
<dbReference type="Gene3D" id="3.90.70.10">
    <property type="entry name" value="Cysteine proteinases"/>
    <property type="match status" value="1"/>
</dbReference>
<name>A0A078A882_STYLE</name>
<dbReference type="SUPFAM" id="SSF54001">
    <property type="entry name" value="Cysteine proteinases"/>
    <property type="match status" value="1"/>
</dbReference>
<reference evidence="1 2" key="1">
    <citation type="submission" date="2014-06" db="EMBL/GenBank/DDBJ databases">
        <authorList>
            <person name="Swart Estienne"/>
        </authorList>
    </citation>
    <scope>NUCLEOTIDE SEQUENCE [LARGE SCALE GENOMIC DNA]</scope>
    <source>
        <strain evidence="1 2">130c</strain>
    </source>
</reference>
<dbReference type="AlphaFoldDB" id="A0A078A882"/>
<dbReference type="InParanoid" id="A0A078A882"/>
<dbReference type="Proteomes" id="UP000039865">
    <property type="component" value="Unassembled WGS sequence"/>
</dbReference>
<dbReference type="InterPro" id="IPR038765">
    <property type="entry name" value="Papain-like_cys_pep_sf"/>
</dbReference>
<proteinExistence type="predicted"/>
<dbReference type="CDD" id="cd02257">
    <property type="entry name" value="Peptidase_C19"/>
    <property type="match status" value="1"/>
</dbReference>